<dbReference type="AlphaFoldDB" id="A0A1V4JE94"/>
<dbReference type="Proteomes" id="UP000190648">
    <property type="component" value="Unassembled WGS sequence"/>
</dbReference>
<proteinExistence type="predicted"/>
<sequence length="130" mass="14391">MKVGGKSLIFGIKGEPTREGGWRQRGHPRFSTLDLLARGKRPHQDRRCRDEPTGRPRGSRHDWEFTEWDALGRAGTSSPEQGEIPRSGEGTFQVWELLLAVGYHLSGLAHPPSPGLPRANSQAVLTEEDG</sequence>
<evidence type="ECO:0000313" key="2">
    <source>
        <dbReference type="EMBL" id="OPJ70459.1"/>
    </source>
</evidence>
<dbReference type="EMBL" id="LSYS01007908">
    <property type="protein sequence ID" value="OPJ70459.1"/>
    <property type="molecule type" value="Genomic_DNA"/>
</dbReference>
<name>A0A1V4JE94_PATFA</name>
<keyword evidence="3" id="KW-1185">Reference proteome</keyword>
<organism evidence="2 3">
    <name type="scientific">Patagioenas fasciata monilis</name>
    <dbReference type="NCBI Taxonomy" id="372326"/>
    <lineage>
        <taxon>Eukaryota</taxon>
        <taxon>Metazoa</taxon>
        <taxon>Chordata</taxon>
        <taxon>Craniata</taxon>
        <taxon>Vertebrata</taxon>
        <taxon>Euteleostomi</taxon>
        <taxon>Archelosauria</taxon>
        <taxon>Archosauria</taxon>
        <taxon>Dinosauria</taxon>
        <taxon>Saurischia</taxon>
        <taxon>Theropoda</taxon>
        <taxon>Coelurosauria</taxon>
        <taxon>Aves</taxon>
        <taxon>Neognathae</taxon>
        <taxon>Neoaves</taxon>
        <taxon>Columbimorphae</taxon>
        <taxon>Columbiformes</taxon>
        <taxon>Columbidae</taxon>
        <taxon>Patagioenas</taxon>
    </lineage>
</organism>
<comment type="caution">
    <text evidence="2">The sequence shown here is derived from an EMBL/GenBank/DDBJ whole genome shotgun (WGS) entry which is preliminary data.</text>
</comment>
<reference evidence="2 3" key="1">
    <citation type="submission" date="2016-02" db="EMBL/GenBank/DDBJ databases">
        <title>Band-tailed pigeon sequencing and assembly.</title>
        <authorList>
            <person name="Soares A.E."/>
            <person name="Novak B.J."/>
            <person name="Rice E.S."/>
            <person name="O'Connell B."/>
            <person name="Chang D."/>
            <person name="Weber S."/>
            <person name="Shapiro B."/>
        </authorList>
    </citation>
    <scope>NUCLEOTIDE SEQUENCE [LARGE SCALE GENOMIC DNA]</scope>
    <source>
        <strain evidence="2">BTP2013</strain>
        <tissue evidence="2">Blood</tissue>
    </source>
</reference>
<protein>
    <submittedName>
        <fullName evidence="2">Uncharacterized protein</fullName>
    </submittedName>
</protein>
<feature type="region of interest" description="Disordered" evidence="1">
    <location>
        <begin position="1"/>
        <end position="65"/>
    </location>
</feature>
<gene>
    <name evidence="2" type="ORF">AV530_019595</name>
</gene>
<evidence type="ECO:0000256" key="1">
    <source>
        <dbReference type="SAM" id="MobiDB-lite"/>
    </source>
</evidence>
<dbReference type="OrthoDB" id="10628656at2759"/>
<accession>A0A1V4JE94</accession>
<evidence type="ECO:0000313" key="3">
    <source>
        <dbReference type="Proteomes" id="UP000190648"/>
    </source>
</evidence>
<feature type="region of interest" description="Disordered" evidence="1">
    <location>
        <begin position="108"/>
        <end position="130"/>
    </location>
</feature>
<feature type="compositionally biased region" description="Basic and acidic residues" evidence="1">
    <location>
        <begin position="45"/>
        <end position="64"/>
    </location>
</feature>